<feature type="region of interest" description="Disordered" evidence="1">
    <location>
        <begin position="15"/>
        <end position="49"/>
    </location>
</feature>
<dbReference type="Proteomes" id="UP001154114">
    <property type="component" value="Chromosome 5"/>
</dbReference>
<evidence type="ECO:0000256" key="1">
    <source>
        <dbReference type="SAM" id="MobiDB-lite"/>
    </source>
</evidence>
<name>A0A9N8KZN7_CHRIL</name>
<accession>A0A9N8KZN7</accession>
<evidence type="ECO:0000313" key="2">
    <source>
        <dbReference type="EMBL" id="CAD0196569.1"/>
    </source>
</evidence>
<proteinExistence type="predicted"/>
<protein>
    <submittedName>
        <fullName evidence="2">Uncharacterized protein</fullName>
    </submittedName>
</protein>
<sequence>MFALRQLNQFEACSNAGVSKKRTKLPGEGSPAPAQDRSRPGAGVCETRAARRGRCARTAPASVAGRRAAGSRSIAARWHGHGHVARSVHARAAETRCRVSEVLWSGHRPPLPPAPPRAALLPRAFGQYPRPASVPTGSSR</sequence>
<evidence type="ECO:0000313" key="3">
    <source>
        <dbReference type="Proteomes" id="UP001154114"/>
    </source>
</evidence>
<reference evidence="2" key="1">
    <citation type="submission" date="2021-12" db="EMBL/GenBank/DDBJ databases">
        <authorList>
            <person name="King R."/>
        </authorList>
    </citation>
    <scope>NUCLEOTIDE SEQUENCE</scope>
</reference>
<dbReference type="OrthoDB" id="7453252at2759"/>
<gene>
    <name evidence="2" type="ORF">CINC_LOCUS10859</name>
</gene>
<keyword evidence="3" id="KW-1185">Reference proteome</keyword>
<dbReference type="EMBL" id="LR824008">
    <property type="protein sequence ID" value="CAD0196569.1"/>
    <property type="molecule type" value="Genomic_DNA"/>
</dbReference>
<organism evidence="2 3">
    <name type="scientific">Chrysodeixis includens</name>
    <name type="common">Soybean looper</name>
    <name type="synonym">Pseudoplusia includens</name>
    <dbReference type="NCBI Taxonomy" id="689277"/>
    <lineage>
        <taxon>Eukaryota</taxon>
        <taxon>Metazoa</taxon>
        <taxon>Ecdysozoa</taxon>
        <taxon>Arthropoda</taxon>
        <taxon>Hexapoda</taxon>
        <taxon>Insecta</taxon>
        <taxon>Pterygota</taxon>
        <taxon>Neoptera</taxon>
        <taxon>Endopterygota</taxon>
        <taxon>Lepidoptera</taxon>
        <taxon>Glossata</taxon>
        <taxon>Ditrysia</taxon>
        <taxon>Noctuoidea</taxon>
        <taxon>Noctuidae</taxon>
        <taxon>Plusiinae</taxon>
        <taxon>Chrysodeixis</taxon>
    </lineage>
</organism>
<dbReference type="AlphaFoldDB" id="A0A9N8KZN7"/>